<reference evidence="3" key="1">
    <citation type="submission" date="2006-05" db="EMBL/GenBank/DDBJ databases">
        <title>Annotation of the draft genome assembly of Desulfuromonas acetoxidans DSM 684.</title>
        <authorList>
            <consortium name="US DOE Joint Genome Institute (JGI-ORNL)"/>
            <person name="Larimer F."/>
            <person name="Land M."/>
            <person name="Hauser L."/>
        </authorList>
    </citation>
    <scope>NUCLEOTIDE SEQUENCE [LARGE SCALE GENOMIC DNA]</scope>
    <source>
        <strain evidence="3">DSM 684</strain>
    </source>
</reference>
<accession>Q1JVT3</accession>
<name>Q1JVT3_DESA6</name>
<gene>
    <name evidence="3" type="ORF">Dace_0193</name>
</gene>
<evidence type="ECO:0000313" key="3">
    <source>
        <dbReference type="EMBL" id="EAT14353.1"/>
    </source>
</evidence>
<dbReference type="EMBL" id="AAEW02000031">
    <property type="protein sequence ID" value="EAT14353.1"/>
    <property type="molecule type" value="Genomic_DNA"/>
</dbReference>
<dbReference type="InterPro" id="IPR051126">
    <property type="entry name" value="Thiosulfate_sulfurtransferase"/>
</dbReference>
<reference evidence="3" key="2">
    <citation type="submission" date="2006-05" db="EMBL/GenBank/DDBJ databases">
        <title>Sequencing of the draft genome and assembly of Desulfuromonas acetoxidans DSM 684.</title>
        <authorList>
            <consortium name="US DOE Joint Genome Institute (JGI-PGF)"/>
            <person name="Copeland A."/>
            <person name="Lucas S."/>
            <person name="Lapidus A."/>
            <person name="Barry K."/>
            <person name="Detter J.C."/>
            <person name="Glavina del Rio T."/>
            <person name="Hammon N."/>
            <person name="Israni S."/>
            <person name="Dalin E."/>
            <person name="Tice H."/>
            <person name="Bruce D."/>
            <person name="Pitluck S."/>
            <person name="Richardson P."/>
        </authorList>
    </citation>
    <scope>NUCLEOTIDE SEQUENCE [LARGE SCALE GENOMIC DNA]</scope>
    <source>
        <strain evidence="3">DSM 684</strain>
    </source>
</reference>
<proteinExistence type="predicted"/>
<dbReference type="PANTHER" id="PTHR43855:SF1">
    <property type="entry name" value="THIOSULFATE SULFURTRANSFERASE"/>
    <property type="match status" value="1"/>
</dbReference>
<protein>
    <submittedName>
        <fullName evidence="3">Rhodanese-like</fullName>
    </submittedName>
</protein>
<keyword evidence="4" id="KW-1185">Reference proteome</keyword>
<dbReference type="Proteomes" id="UP000005695">
    <property type="component" value="Unassembled WGS sequence"/>
</dbReference>
<evidence type="ECO:0000259" key="2">
    <source>
        <dbReference type="PROSITE" id="PS50206"/>
    </source>
</evidence>
<sequence>MHTAKAVLTKTTLSPALTLLLMCLMLISTTQYASAFSLQRLDVQRGSQQLQDLAILDARPLAQYQQGHIAGAHSLSWEDYTRPDSDGVNYRIAPQDELTKALGHMGISETSAVLIYGDADTSWGGEGWAAWLLAWLGHQGPVYILDGGVQAWQSAQLPLVTTVTPATEVTYQASVQPQLQISAAEIDARKDHITLVDTRNYWMEWLPGHLPNAIHLDWKELYQGEDNRAIDAQAFKSLLKKKGIDLSKPVVYYCTGGIRSGYAWMVHELAGLPSAINFEGGTEEWNTFKKQP</sequence>
<feature type="domain" description="Rhodanese" evidence="2">
    <location>
        <begin position="49"/>
        <end position="161"/>
    </location>
</feature>
<dbReference type="SUPFAM" id="SSF52821">
    <property type="entry name" value="Rhodanese/Cell cycle control phosphatase"/>
    <property type="match status" value="2"/>
</dbReference>
<dbReference type="SMART" id="SM00450">
    <property type="entry name" value="RHOD"/>
    <property type="match status" value="2"/>
</dbReference>
<evidence type="ECO:0000313" key="4">
    <source>
        <dbReference type="Proteomes" id="UP000005695"/>
    </source>
</evidence>
<dbReference type="Pfam" id="PF00581">
    <property type="entry name" value="Rhodanese"/>
    <property type="match status" value="2"/>
</dbReference>
<dbReference type="Gene3D" id="3.40.250.10">
    <property type="entry name" value="Rhodanese-like domain"/>
    <property type="match status" value="2"/>
</dbReference>
<dbReference type="AlphaFoldDB" id="Q1JVT3"/>
<organism evidence="3 4">
    <name type="scientific">Desulfuromonas acetoxidans (strain DSM 684 / 11070)</name>
    <dbReference type="NCBI Taxonomy" id="281689"/>
    <lineage>
        <taxon>Bacteria</taxon>
        <taxon>Pseudomonadati</taxon>
        <taxon>Thermodesulfobacteriota</taxon>
        <taxon>Desulfuromonadia</taxon>
        <taxon>Desulfuromonadales</taxon>
        <taxon>Desulfuromonadaceae</taxon>
        <taxon>Desulfuromonas</taxon>
    </lineage>
</organism>
<comment type="caution">
    <text evidence="3">The sequence shown here is derived from an EMBL/GenBank/DDBJ whole genome shotgun (WGS) entry which is preliminary data.</text>
</comment>
<feature type="domain" description="Rhodanese" evidence="2">
    <location>
        <begin position="189"/>
        <end position="287"/>
    </location>
</feature>
<evidence type="ECO:0000256" key="1">
    <source>
        <dbReference type="ARBA" id="ARBA00022737"/>
    </source>
</evidence>
<keyword evidence="1" id="KW-0677">Repeat</keyword>
<dbReference type="InterPro" id="IPR001763">
    <property type="entry name" value="Rhodanese-like_dom"/>
</dbReference>
<dbReference type="InterPro" id="IPR036873">
    <property type="entry name" value="Rhodanese-like_dom_sf"/>
</dbReference>
<dbReference type="PANTHER" id="PTHR43855">
    <property type="entry name" value="THIOSULFATE SULFURTRANSFERASE"/>
    <property type="match status" value="1"/>
</dbReference>
<dbReference type="PROSITE" id="PS50206">
    <property type="entry name" value="RHODANESE_3"/>
    <property type="match status" value="2"/>
</dbReference>